<evidence type="ECO:0000256" key="1">
    <source>
        <dbReference type="SAM" id="SignalP"/>
    </source>
</evidence>
<dbReference type="InterPro" id="IPR039564">
    <property type="entry name" value="Peptidase_C39-like"/>
</dbReference>
<reference evidence="4" key="1">
    <citation type="submission" date="2016-04" db="EMBL/GenBank/DDBJ databases">
        <authorList>
            <person name="Chen L."/>
            <person name="Zhuang W."/>
            <person name="Wang G."/>
        </authorList>
    </citation>
    <scope>NUCLEOTIDE SEQUENCE [LARGE SCALE GENOMIC DNA]</scope>
    <source>
        <strain evidence="4">17621</strain>
    </source>
</reference>
<proteinExistence type="predicted"/>
<organism evidence="3 4">
    <name type="scientific">Niastella yeongjuensis</name>
    <dbReference type="NCBI Taxonomy" id="354355"/>
    <lineage>
        <taxon>Bacteria</taxon>
        <taxon>Pseudomonadati</taxon>
        <taxon>Bacteroidota</taxon>
        <taxon>Chitinophagia</taxon>
        <taxon>Chitinophagales</taxon>
        <taxon>Chitinophagaceae</taxon>
        <taxon>Niastella</taxon>
    </lineage>
</organism>
<protein>
    <recommendedName>
        <fullName evidence="2">Peptidase C39-like domain-containing protein</fullName>
    </recommendedName>
</protein>
<name>A0A1V9EL03_9BACT</name>
<feature type="signal peptide" evidence="1">
    <location>
        <begin position="1"/>
        <end position="19"/>
    </location>
</feature>
<feature type="domain" description="Peptidase C39-like" evidence="2">
    <location>
        <begin position="371"/>
        <end position="483"/>
    </location>
</feature>
<sequence length="512" mass="56071">MKLICLSLILAVASIQASAQQVHPANQREKPPLPTKSFEPNAITGKLIPVHKGDSIFVCPDVEFAPRHHYFLKGAIKAIVGGIAAYQVNKSLSGPVTEKAPHSRSNEILPTLGVGIGLAVPDVIKGIRQTRKPSLVYSFYDKDMLLTKSYSKKVSRKGAHTFGSIAPADGFLKVNLVGNYKNDISVNRLAVDSKENLATSYEGNVAAALGADYTGGCTTDYDFDDDWWDDYTEEGFSDVLDDGGFYDEYADISDDFESFMSNTDGWGDPPADHPWTFLDAVTVYAQANPDDGINWNWLDAVTVTASTNPDHSVDDIDWSWLMNQMLYQDDPYITGYDPTYTYPQPVADPPPAEYKPKPKYAKANMKLKIKMQTSPMTCVPATMSYLNEAVCGGNHSESYYISQYETAHAGANVSVDGIPLSEMTGYVNAQFTTSAYNGAITSLDAGNPILTTIKNSNGYHSVVIIGYDESSDPNNRRLYYVDPDTGGQSSMLYNDWNTGDVALYAYPITGCK</sequence>
<dbReference type="RefSeq" id="WP_081200826.1">
    <property type="nucleotide sequence ID" value="NZ_FOCZ01000002.1"/>
</dbReference>
<gene>
    <name evidence="3" type="ORF">A4H97_04660</name>
</gene>
<dbReference type="Pfam" id="PF13529">
    <property type="entry name" value="Peptidase_C39_2"/>
    <property type="match status" value="1"/>
</dbReference>
<keyword evidence="4" id="KW-1185">Reference proteome</keyword>
<keyword evidence="1" id="KW-0732">Signal</keyword>
<dbReference type="AlphaFoldDB" id="A0A1V9EL03"/>
<dbReference type="STRING" id="354355.SAMN05660816_00955"/>
<feature type="chain" id="PRO_5010700502" description="Peptidase C39-like domain-containing protein" evidence="1">
    <location>
        <begin position="20"/>
        <end position="512"/>
    </location>
</feature>
<comment type="caution">
    <text evidence="3">The sequence shown here is derived from an EMBL/GenBank/DDBJ whole genome shotgun (WGS) entry which is preliminary data.</text>
</comment>
<dbReference type="EMBL" id="LVXG01000023">
    <property type="protein sequence ID" value="OQP46819.1"/>
    <property type="molecule type" value="Genomic_DNA"/>
</dbReference>
<dbReference type="Proteomes" id="UP000192610">
    <property type="component" value="Unassembled WGS sequence"/>
</dbReference>
<evidence type="ECO:0000259" key="2">
    <source>
        <dbReference type="Pfam" id="PF13529"/>
    </source>
</evidence>
<accession>A0A1V9EL03</accession>
<evidence type="ECO:0000313" key="3">
    <source>
        <dbReference type="EMBL" id="OQP46819.1"/>
    </source>
</evidence>
<dbReference type="Gene3D" id="3.90.70.10">
    <property type="entry name" value="Cysteine proteinases"/>
    <property type="match status" value="1"/>
</dbReference>
<evidence type="ECO:0000313" key="4">
    <source>
        <dbReference type="Proteomes" id="UP000192610"/>
    </source>
</evidence>